<dbReference type="GO" id="GO:0008289">
    <property type="term" value="F:lipid binding"/>
    <property type="evidence" value="ECO:0007669"/>
    <property type="project" value="UniProtKB-KW"/>
</dbReference>
<dbReference type="OrthoDB" id="9760324at2"/>
<dbReference type="PROSITE" id="PS51482">
    <property type="entry name" value="DEGV"/>
    <property type="match status" value="1"/>
</dbReference>
<dbReference type="Gene3D" id="3.30.1180.10">
    <property type="match status" value="1"/>
</dbReference>
<dbReference type="STRING" id="469378.Ccur_09170"/>
<dbReference type="Proteomes" id="UP000000954">
    <property type="component" value="Chromosome"/>
</dbReference>
<keyword evidence="1" id="KW-0446">Lipid-binding</keyword>
<sequence length="301" mass="31903">MIRLVTDSTITVPESIRVSGKVQVISLYVRWAGQEYEDATMDVDDFYGHLDATSGELPTSSQPSAATFESCFEEAACAEDEVLGIFISSALSGTYEGALRAARAVAACHPQFKFALIDSSSCGGDATPAVLEALDAIESGASLDHAAQRALFGVQSSRFLFSPVSLDFLRAGGRIGRASALIGGLMQIRPVLTVTDGSVRVLAKARSHKKALAAIVNQIDADIAGRGGFKRLIVHYIGNRQSALDWVRDVVTPHFDRAVDIAPVSPVIGAHVGPALGIAYQCNLPLQDKITGNVQQLLCTC</sequence>
<dbReference type="Pfam" id="PF02645">
    <property type="entry name" value="DegV"/>
    <property type="match status" value="1"/>
</dbReference>
<dbReference type="PANTHER" id="PTHR33434">
    <property type="entry name" value="DEGV DOMAIN-CONTAINING PROTEIN DR_1986-RELATED"/>
    <property type="match status" value="1"/>
</dbReference>
<dbReference type="Gene3D" id="3.40.50.10170">
    <property type="match status" value="1"/>
</dbReference>
<evidence type="ECO:0000313" key="3">
    <source>
        <dbReference type="Proteomes" id="UP000000954"/>
    </source>
</evidence>
<evidence type="ECO:0000313" key="2">
    <source>
        <dbReference type="EMBL" id="ACU94615.1"/>
    </source>
</evidence>
<organism evidence="2 3">
    <name type="scientific">Cryptobacterium curtum (strain ATCC 700683 / DSM 15641 / CCUG 43107 / 12-3)</name>
    <dbReference type="NCBI Taxonomy" id="469378"/>
    <lineage>
        <taxon>Bacteria</taxon>
        <taxon>Bacillati</taxon>
        <taxon>Actinomycetota</taxon>
        <taxon>Coriobacteriia</taxon>
        <taxon>Eggerthellales</taxon>
        <taxon>Eggerthellaceae</taxon>
        <taxon>Cryptobacterium</taxon>
    </lineage>
</organism>
<dbReference type="InterPro" id="IPR043168">
    <property type="entry name" value="DegV_C"/>
</dbReference>
<dbReference type="InterPro" id="IPR050270">
    <property type="entry name" value="DegV_domain_contain"/>
</dbReference>
<reference evidence="2 3" key="1">
    <citation type="journal article" date="2009" name="Stand. Genomic Sci.">
        <title>Complete genome sequence of Cryptobacterium curtum type strain (12-3).</title>
        <authorList>
            <person name="Mavrommatis K."/>
            <person name="Pukall R."/>
            <person name="Rohde C."/>
            <person name="Chen F."/>
            <person name="Sims D."/>
            <person name="Brettin T."/>
            <person name="Kuske C."/>
            <person name="Detter J.C."/>
            <person name="Han C."/>
            <person name="Lapidus A."/>
            <person name="Copeland A."/>
            <person name="Glavina Del Rio T."/>
            <person name="Nolan M."/>
            <person name="Lucas S."/>
            <person name="Tice H."/>
            <person name="Cheng J.F."/>
            <person name="Bruce D."/>
            <person name="Goodwin L."/>
            <person name="Pitluck S."/>
            <person name="Ovchinnikova G."/>
            <person name="Pati A."/>
            <person name="Ivanova N."/>
            <person name="Chen A."/>
            <person name="Palaniappan K."/>
            <person name="Chain P."/>
            <person name="D'haeseleer P."/>
            <person name="Goker M."/>
            <person name="Bristow J."/>
            <person name="Eisen J.A."/>
            <person name="Markowitz V."/>
            <person name="Hugenholtz P."/>
            <person name="Rohde M."/>
            <person name="Klenk H.P."/>
            <person name="Kyrpides N.C."/>
        </authorList>
    </citation>
    <scope>NUCLEOTIDE SEQUENCE [LARGE SCALE GENOMIC DNA]</scope>
    <source>
        <strain evidence="3">ATCC 700683 / DSM 15641 / 12-3</strain>
    </source>
</reference>
<evidence type="ECO:0000256" key="1">
    <source>
        <dbReference type="ARBA" id="ARBA00023121"/>
    </source>
</evidence>
<keyword evidence="3" id="KW-1185">Reference proteome</keyword>
<gene>
    <name evidence="2" type="ordered locus">Ccur_09170</name>
</gene>
<dbReference type="RefSeq" id="WP_012803301.1">
    <property type="nucleotide sequence ID" value="NC_013170.1"/>
</dbReference>
<dbReference type="KEGG" id="ccu:Ccur_09170"/>
<dbReference type="EMBL" id="CP001682">
    <property type="protein sequence ID" value="ACU94615.1"/>
    <property type="molecule type" value="Genomic_DNA"/>
</dbReference>
<name>C7MNX5_CRYCD</name>
<dbReference type="PANTHER" id="PTHR33434:SF2">
    <property type="entry name" value="FATTY ACID-BINDING PROTEIN TM_1468"/>
    <property type="match status" value="1"/>
</dbReference>
<dbReference type="HOGENOM" id="CLU_048251_4_1_11"/>
<accession>C7MNX5</accession>
<dbReference type="SUPFAM" id="SSF82549">
    <property type="entry name" value="DAK1/DegV-like"/>
    <property type="match status" value="1"/>
</dbReference>
<dbReference type="AlphaFoldDB" id="C7MNX5"/>
<proteinExistence type="predicted"/>
<dbReference type="NCBIfam" id="TIGR00762">
    <property type="entry name" value="DegV"/>
    <property type="match status" value="1"/>
</dbReference>
<dbReference type="InterPro" id="IPR003797">
    <property type="entry name" value="DegV"/>
</dbReference>
<protein>
    <submittedName>
        <fullName evidence="2">DegV family protein</fullName>
    </submittedName>
</protein>
<dbReference type="eggNOG" id="COG1307">
    <property type="taxonomic scope" value="Bacteria"/>
</dbReference>